<protein>
    <recommendedName>
        <fullName evidence="3">DUF4283 domain-containing protein</fullName>
    </recommendedName>
</protein>
<comment type="caution">
    <text evidence="1">The sequence shown here is derived from an EMBL/GenBank/DDBJ whole genome shotgun (WGS) entry which is preliminary data.</text>
</comment>
<dbReference type="OrthoDB" id="1750606at2759"/>
<gene>
    <name evidence="1" type="ORF">EZV62_014739</name>
</gene>
<name>A0A5C7HV58_9ROSI</name>
<dbReference type="AlphaFoldDB" id="A0A5C7HV58"/>
<organism evidence="1 2">
    <name type="scientific">Acer yangbiense</name>
    <dbReference type="NCBI Taxonomy" id="1000413"/>
    <lineage>
        <taxon>Eukaryota</taxon>
        <taxon>Viridiplantae</taxon>
        <taxon>Streptophyta</taxon>
        <taxon>Embryophyta</taxon>
        <taxon>Tracheophyta</taxon>
        <taxon>Spermatophyta</taxon>
        <taxon>Magnoliopsida</taxon>
        <taxon>eudicotyledons</taxon>
        <taxon>Gunneridae</taxon>
        <taxon>Pentapetalae</taxon>
        <taxon>rosids</taxon>
        <taxon>malvids</taxon>
        <taxon>Sapindales</taxon>
        <taxon>Sapindaceae</taxon>
        <taxon>Hippocastanoideae</taxon>
        <taxon>Acereae</taxon>
        <taxon>Acer</taxon>
    </lineage>
</organism>
<dbReference type="EMBL" id="VAHF01000006">
    <property type="protein sequence ID" value="TXG60166.1"/>
    <property type="molecule type" value="Genomic_DNA"/>
</dbReference>
<evidence type="ECO:0000313" key="2">
    <source>
        <dbReference type="Proteomes" id="UP000323000"/>
    </source>
</evidence>
<accession>A0A5C7HV58</accession>
<reference evidence="2" key="1">
    <citation type="journal article" date="2019" name="Gigascience">
        <title>De novo genome assembly of the endangered Acer yangbiense, a plant species with extremely small populations endemic to Yunnan Province, China.</title>
        <authorList>
            <person name="Yang J."/>
            <person name="Wariss H.M."/>
            <person name="Tao L."/>
            <person name="Zhang R."/>
            <person name="Yun Q."/>
            <person name="Hollingsworth P."/>
            <person name="Dao Z."/>
            <person name="Luo G."/>
            <person name="Guo H."/>
            <person name="Ma Y."/>
            <person name="Sun W."/>
        </authorList>
    </citation>
    <scope>NUCLEOTIDE SEQUENCE [LARGE SCALE GENOMIC DNA]</scope>
    <source>
        <strain evidence="2">cv. Malutang</strain>
    </source>
</reference>
<evidence type="ECO:0000313" key="1">
    <source>
        <dbReference type="EMBL" id="TXG60166.1"/>
    </source>
</evidence>
<dbReference type="Proteomes" id="UP000323000">
    <property type="component" value="Chromosome 6"/>
</dbReference>
<sequence length="400" mass="44898">MGKGDVPAMGFNKAVFWVQIYNAPMLCMTVKIARFMGSMIKEVMEVNEGKYGDCVGKYIRARMVVNVDKPLCRILWVDVMRDEKKTTMLLRVNMRIIPGEKQGVGELSKVDGGSKRMAAKGIGSKKTIADSGKMDFDNPCDSRKHIAILGEKSRMQNEMGSVPRNLNACLNKEDLPYSNCLKGSEKNDESQRDLKDRIVEGVMSNSSKDMLGKECLMISKVVGGLDEPYEFGASQQKHEGNIGFDISLETNVHVDMDIEMGSKNNLFGPKAGKWKRWARDRAKIDSKLESDTQLRKRILAANRDGHDKKLKIENNGNEACVIAFQVLFRLTQAYKPDVIFLMETKAEHVLIESIRIRLGFVGKLVMESVGKSGRLCLPWSDDVDISLLSYSNFHIDERVG</sequence>
<evidence type="ECO:0008006" key="3">
    <source>
        <dbReference type="Google" id="ProtNLM"/>
    </source>
</evidence>
<keyword evidence="2" id="KW-1185">Reference proteome</keyword>
<proteinExistence type="predicted"/>